<keyword evidence="4" id="KW-1185">Reference proteome</keyword>
<dbReference type="OrthoDB" id="8606465at2"/>
<name>A0A238T910_9NEIS</name>
<accession>A0A238T910</accession>
<reference evidence="3" key="2">
    <citation type="submission" date="2017-06" db="EMBL/GenBank/DDBJ databases">
        <authorList>
            <person name="Kim H.J."/>
            <person name="Triplett B.A."/>
        </authorList>
    </citation>
    <scope>NUCLEOTIDE SEQUENCE [LARGE SCALE GENOMIC DNA]</scope>
    <source>
        <strain evidence="3">Kingella_eburonensis</strain>
    </source>
</reference>
<dbReference type="GeneID" id="83626839"/>
<gene>
    <name evidence="3" type="ORF">KEBURONENSIS_00840</name>
    <name evidence="2" type="ORF">KEBURONENSIS_01510</name>
</gene>
<dbReference type="PROSITE" id="PS51257">
    <property type="entry name" value="PROKAR_LIPOPROTEIN"/>
    <property type="match status" value="1"/>
</dbReference>
<dbReference type="EMBL" id="FXUV02000013">
    <property type="protein sequence ID" value="SNB61509.1"/>
    <property type="molecule type" value="Genomic_DNA"/>
</dbReference>
<dbReference type="EMBL" id="FXUV01000027">
    <property type="protein sequence ID" value="SMQ12609.1"/>
    <property type="molecule type" value="Genomic_DNA"/>
</dbReference>
<reference evidence="2" key="1">
    <citation type="submission" date="2017-05" db="EMBL/GenBank/DDBJ databases">
        <authorList>
            <person name="Song R."/>
            <person name="Chenine A.L."/>
            <person name="Ruprecht R.M."/>
        </authorList>
    </citation>
    <scope>NUCLEOTIDE SEQUENCE</scope>
    <source>
        <strain evidence="2">Kingella_eburonensis</strain>
    </source>
</reference>
<evidence type="ECO:0008006" key="5">
    <source>
        <dbReference type="Google" id="ProtNLM"/>
    </source>
</evidence>
<dbReference type="RefSeq" id="WP_032138095.1">
    <property type="nucleotide sequence ID" value="NZ_CCNJ01000073.1"/>
</dbReference>
<evidence type="ECO:0000313" key="3">
    <source>
        <dbReference type="EMBL" id="SNB61509.1"/>
    </source>
</evidence>
<dbReference type="Proteomes" id="UP000215450">
    <property type="component" value="Unassembled WGS sequence"/>
</dbReference>
<evidence type="ECO:0000313" key="2">
    <source>
        <dbReference type="EMBL" id="SMQ12609.1"/>
    </source>
</evidence>
<organism evidence="3 4">
    <name type="scientific">Kingella negevensis</name>
    <dbReference type="NCBI Taxonomy" id="1522312"/>
    <lineage>
        <taxon>Bacteria</taxon>
        <taxon>Pseudomonadati</taxon>
        <taxon>Pseudomonadota</taxon>
        <taxon>Betaproteobacteria</taxon>
        <taxon>Neisseriales</taxon>
        <taxon>Neisseriaceae</taxon>
        <taxon>Kingella</taxon>
    </lineage>
</organism>
<evidence type="ECO:0000313" key="4">
    <source>
        <dbReference type="Proteomes" id="UP000215450"/>
    </source>
</evidence>
<sequence>MKHALILATAAMLLSACALTPEEQAKRAVEQKRYEQDLQVSLAAQCDKDTAALIRQQFDQPEFASEREKQDFRLRYVEKVNDPMFQSCYKMAWQNYSAQRRLRQMENYYDDWGWRRFPFHHPFWW</sequence>
<keyword evidence="1" id="KW-0732">Signal</keyword>
<reference evidence="4" key="3">
    <citation type="submission" date="2017-06" db="EMBL/GenBank/DDBJ databases">
        <authorList>
            <person name="Laurent S."/>
        </authorList>
    </citation>
    <scope>NUCLEOTIDE SEQUENCE [LARGE SCALE GENOMIC DNA]</scope>
</reference>
<dbReference type="AlphaFoldDB" id="A0A238T910"/>
<feature type="chain" id="PRO_5015075254" description="Lipoprotein" evidence="1">
    <location>
        <begin position="21"/>
        <end position="125"/>
    </location>
</feature>
<protein>
    <recommendedName>
        <fullName evidence="5">Lipoprotein</fullName>
    </recommendedName>
</protein>
<feature type="signal peptide" evidence="1">
    <location>
        <begin position="1"/>
        <end position="20"/>
    </location>
</feature>
<dbReference type="STRING" id="1522312.GCA_900177895_00479"/>
<proteinExistence type="predicted"/>
<evidence type="ECO:0000256" key="1">
    <source>
        <dbReference type="SAM" id="SignalP"/>
    </source>
</evidence>